<sequence length="212" mass="25293">MQLVFFTYITMKKILFLSLFLTFTFVASAQQTYKFYVEGEKQWAYRENTLTDFVYAFCTKDFEAIAKNPAVGDSSKVAQLESIYRKMLQSIPTRERNTQISLFFGERKKGKGRIFFMTFFEGNLRGKRKDAFFQFLLADNTREGIFKCDTIMISDEKHRFAYKEPSVKLKTRYQKEVMQEYEAHALDKNAKKELENYINARKRWRKMMISEE</sequence>
<proteinExistence type="predicted"/>
<evidence type="ECO:0000313" key="3">
    <source>
        <dbReference type="Proteomes" id="UP000182771"/>
    </source>
</evidence>
<evidence type="ECO:0000313" key="2">
    <source>
        <dbReference type="EMBL" id="SDW06480.1"/>
    </source>
</evidence>
<dbReference type="AlphaFoldDB" id="A0A1H2QHR6"/>
<dbReference type="OrthoDB" id="1151222at2"/>
<evidence type="ECO:0000256" key="1">
    <source>
        <dbReference type="SAM" id="SignalP"/>
    </source>
</evidence>
<gene>
    <name evidence="2" type="ORF">SAMN05444420_101155</name>
</gene>
<keyword evidence="3" id="KW-1185">Reference proteome</keyword>
<feature type="chain" id="PRO_5028957916" description="DUF4468 domain-containing protein" evidence="1">
    <location>
        <begin position="30"/>
        <end position="212"/>
    </location>
</feature>
<protein>
    <recommendedName>
        <fullName evidence="4">DUF4468 domain-containing protein</fullName>
    </recommendedName>
</protein>
<feature type="signal peptide" evidence="1">
    <location>
        <begin position="1"/>
        <end position="29"/>
    </location>
</feature>
<organism evidence="2 3">
    <name type="scientific">Capnocytophaga granulosa</name>
    <dbReference type="NCBI Taxonomy" id="45242"/>
    <lineage>
        <taxon>Bacteria</taxon>
        <taxon>Pseudomonadati</taxon>
        <taxon>Bacteroidota</taxon>
        <taxon>Flavobacteriia</taxon>
        <taxon>Flavobacteriales</taxon>
        <taxon>Flavobacteriaceae</taxon>
        <taxon>Capnocytophaga</taxon>
    </lineage>
</organism>
<dbReference type="Proteomes" id="UP000182771">
    <property type="component" value="Unassembled WGS sequence"/>
</dbReference>
<keyword evidence="1" id="KW-0732">Signal</keyword>
<comment type="caution">
    <text evidence="2">The sequence shown here is derived from an EMBL/GenBank/DDBJ whole genome shotgun (WGS) entry which is preliminary data.</text>
</comment>
<reference evidence="2 3" key="1">
    <citation type="submission" date="2016-10" db="EMBL/GenBank/DDBJ databases">
        <authorList>
            <person name="Varghese N."/>
            <person name="Submissions S."/>
        </authorList>
    </citation>
    <scope>NUCLEOTIDE SEQUENCE [LARGE SCALE GENOMIC DNA]</scope>
    <source>
        <strain evidence="2 3">DSM 11449</strain>
    </source>
</reference>
<name>A0A1H2QHR6_9FLAO</name>
<evidence type="ECO:0008006" key="4">
    <source>
        <dbReference type="Google" id="ProtNLM"/>
    </source>
</evidence>
<accession>A0A1H2QHR6</accession>
<dbReference type="EMBL" id="FNND01000001">
    <property type="protein sequence ID" value="SDW06480.1"/>
    <property type="molecule type" value="Genomic_DNA"/>
</dbReference>